<gene>
    <name evidence="1" type="ORF">TNCT_332661</name>
</gene>
<reference evidence="1" key="1">
    <citation type="submission" date="2020-07" db="EMBL/GenBank/DDBJ databases">
        <title>Multicomponent nature underlies the extraordinary mechanical properties of spider dragline silk.</title>
        <authorList>
            <person name="Kono N."/>
            <person name="Nakamura H."/>
            <person name="Mori M."/>
            <person name="Yoshida Y."/>
            <person name="Ohtoshi R."/>
            <person name="Malay A.D."/>
            <person name="Moran D.A.P."/>
            <person name="Tomita M."/>
            <person name="Numata K."/>
            <person name="Arakawa K."/>
        </authorList>
    </citation>
    <scope>NUCLEOTIDE SEQUENCE</scope>
</reference>
<name>A0A8X6HWK5_TRICU</name>
<protein>
    <submittedName>
        <fullName evidence="1">Uncharacterized protein</fullName>
    </submittedName>
</protein>
<organism evidence="1 2">
    <name type="scientific">Trichonephila clavata</name>
    <name type="common">Joro spider</name>
    <name type="synonym">Nephila clavata</name>
    <dbReference type="NCBI Taxonomy" id="2740835"/>
    <lineage>
        <taxon>Eukaryota</taxon>
        <taxon>Metazoa</taxon>
        <taxon>Ecdysozoa</taxon>
        <taxon>Arthropoda</taxon>
        <taxon>Chelicerata</taxon>
        <taxon>Arachnida</taxon>
        <taxon>Araneae</taxon>
        <taxon>Araneomorphae</taxon>
        <taxon>Entelegynae</taxon>
        <taxon>Araneoidea</taxon>
        <taxon>Nephilidae</taxon>
        <taxon>Trichonephila</taxon>
    </lineage>
</organism>
<accession>A0A8X6HWK5</accession>
<proteinExistence type="predicted"/>
<dbReference type="EMBL" id="BMAO01019545">
    <property type="protein sequence ID" value="GFR31199.1"/>
    <property type="molecule type" value="Genomic_DNA"/>
</dbReference>
<evidence type="ECO:0000313" key="2">
    <source>
        <dbReference type="Proteomes" id="UP000887116"/>
    </source>
</evidence>
<dbReference type="Proteomes" id="UP000887116">
    <property type="component" value="Unassembled WGS sequence"/>
</dbReference>
<sequence>MSNVQWNKWFHSCSIQSLKGGGTSNLHTHAKSNISIVLLLGAYLDQRQLRQQLVRDEDVIWVHCSRAHNAASPKGKCFYKRLRESQHGLPHKEVTMISDRDYGSLPLNRPFLQ</sequence>
<evidence type="ECO:0000313" key="1">
    <source>
        <dbReference type="EMBL" id="GFR31199.1"/>
    </source>
</evidence>
<dbReference type="AlphaFoldDB" id="A0A8X6HWK5"/>
<comment type="caution">
    <text evidence="1">The sequence shown here is derived from an EMBL/GenBank/DDBJ whole genome shotgun (WGS) entry which is preliminary data.</text>
</comment>
<keyword evidence="2" id="KW-1185">Reference proteome</keyword>